<dbReference type="STRING" id="390242.SAMN04488024_107113"/>
<evidence type="ECO:0000259" key="3">
    <source>
        <dbReference type="Pfam" id="PF16344"/>
    </source>
</evidence>
<feature type="transmembrane region" description="Helical" evidence="1">
    <location>
        <begin position="75"/>
        <end position="96"/>
    </location>
</feature>
<protein>
    <submittedName>
        <fullName evidence="4">FecR family protein</fullName>
    </submittedName>
</protein>
<dbReference type="Pfam" id="PF16344">
    <property type="entry name" value="FecR_C"/>
    <property type="match status" value="1"/>
</dbReference>
<dbReference type="InterPro" id="IPR032508">
    <property type="entry name" value="FecR_C"/>
</dbReference>
<evidence type="ECO:0000256" key="1">
    <source>
        <dbReference type="SAM" id="Phobius"/>
    </source>
</evidence>
<dbReference type="PANTHER" id="PTHR30273">
    <property type="entry name" value="PERIPLASMIC SIGNAL SENSOR AND SIGMA FACTOR ACTIVATOR FECR-RELATED"/>
    <property type="match status" value="1"/>
</dbReference>
<feature type="domain" description="Protein FecR C-terminal" evidence="3">
    <location>
        <begin position="248"/>
        <end position="312"/>
    </location>
</feature>
<dbReference type="PANTHER" id="PTHR30273:SF2">
    <property type="entry name" value="PROTEIN FECR"/>
    <property type="match status" value="1"/>
</dbReference>
<dbReference type="InterPro" id="IPR012373">
    <property type="entry name" value="Ferrdict_sens_TM"/>
</dbReference>
<dbReference type="Gene3D" id="2.60.120.1440">
    <property type="match status" value="1"/>
</dbReference>
<sequence>MRTFMVVINMEDINGELLDKYAQGKCTPTECAKVEAWLEQDNFPEALTIEQEGVKQEILSAILEKTASQPKKYKLSWITYSAIAAAVVFALGFLLVNKKQPLPQNIVFNAPYGQPTLITLPDSSKIELQPGSRIAYPSQFTGKTRLVTLLSGEVFFAVKHDVTKPFVVKSAGGEIKVLGTRFNVRNLKSAALMEVTLTQGKISFQAKNSPLTVLLPGEQLLFNKVLQRTAEVVRIDTNAVMTWKSGLIKFSNTPMPQVLETLENRYGLRFKVSCLLNDPISGKFEKQSVTQVLQLIQRASDYRFRNAEKYIEIYK</sequence>
<keyword evidence="1" id="KW-0812">Transmembrane</keyword>
<keyword evidence="1" id="KW-1133">Transmembrane helix</keyword>
<keyword evidence="5" id="KW-1185">Reference proteome</keyword>
<organism evidence="4 5">
    <name type="scientific">Pedobacter soli</name>
    <dbReference type="NCBI Taxonomy" id="390242"/>
    <lineage>
        <taxon>Bacteria</taxon>
        <taxon>Pseudomonadati</taxon>
        <taxon>Bacteroidota</taxon>
        <taxon>Sphingobacteriia</taxon>
        <taxon>Sphingobacteriales</taxon>
        <taxon>Sphingobacteriaceae</taxon>
        <taxon>Pedobacter</taxon>
    </lineage>
</organism>
<dbReference type="Pfam" id="PF04773">
    <property type="entry name" value="FecR"/>
    <property type="match status" value="1"/>
</dbReference>
<reference evidence="5" key="1">
    <citation type="submission" date="2016-10" db="EMBL/GenBank/DDBJ databases">
        <authorList>
            <person name="Varghese N."/>
            <person name="Submissions S."/>
        </authorList>
    </citation>
    <scope>NUCLEOTIDE SEQUENCE [LARGE SCALE GENOMIC DNA]</scope>
    <source>
        <strain evidence="5">DSM 18609</strain>
    </source>
</reference>
<dbReference type="EMBL" id="FMZH01000007">
    <property type="protein sequence ID" value="SDD68868.1"/>
    <property type="molecule type" value="Genomic_DNA"/>
</dbReference>
<evidence type="ECO:0000259" key="2">
    <source>
        <dbReference type="Pfam" id="PF04773"/>
    </source>
</evidence>
<dbReference type="GO" id="GO:0016989">
    <property type="term" value="F:sigma factor antagonist activity"/>
    <property type="evidence" value="ECO:0007669"/>
    <property type="project" value="TreeGrafter"/>
</dbReference>
<keyword evidence="1" id="KW-0472">Membrane</keyword>
<evidence type="ECO:0000313" key="4">
    <source>
        <dbReference type="EMBL" id="SDD68868.1"/>
    </source>
</evidence>
<accession>A0A1G6WSK8</accession>
<proteinExistence type="predicted"/>
<gene>
    <name evidence="4" type="ORF">SAMN04488024_107113</name>
</gene>
<dbReference type="PIRSF" id="PIRSF018266">
    <property type="entry name" value="FecR"/>
    <property type="match status" value="1"/>
</dbReference>
<feature type="domain" description="FecR protein" evidence="2">
    <location>
        <begin position="117"/>
        <end position="202"/>
    </location>
</feature>
<dbReference type="AlphaFoldDB" id="A0A1G6WSK8"/>
<dbReference type="InterPro" id="IPR006860">
    <property type="entry name" value="FecR"/>
</dbReference>
<dbReference type="Proteomes" id="UP000199455">
    <property type="component" value="Unassembled WGS sequence"/>
</dbReference>
<dbReference type="Gene3D" id="3.55.50.30">
    <property type="match status" value="1"/>
</dbReference>
<name>A0A1G6WSK8_9SPHI</name>
<evidence type="ECO:0000313" key="5">
    <source>
        <dbReference type="Proteomes" id="UP000199455"/>
    </source>
</evidence>